<dbReference type="PANTHER" id="PTHR18964:SF149">
    <property type="entry name" value="BIFUNCTIONAL UDP-N-ACETYLGLUCOSAMINE 2-EPIMERASE_N-ACETYLMANNOSAMINE KINASE"/>
    <property type="match status" value="1"/>
</dbReference>
<protein>
    <submittedName>
        <fullName evidence="2">ROK family protein</fullName>
    </submittedName>
</protein>
<gene>
    <name evidence="2" type="ORF">V1633_24315</name>
</gene>
<comment type="caution">
    <text evidence="2">The sequence shown here is derived from an EMBL/GenBank/DDBJ whole genome shotgun (WGS) entry which is preliminary data.</text>
</comment>
<dbReference type="InterPro" id="IPR000600">
    <property type="entry name" value="ROK"/>
</dbReference>
<dbReference type="InterPro" id="IPR043129">
    <property type="entry name" value="ATPase_NBD"/>
</dbReference>
<dbReference type="PANTHER" id="PTHR18964">
    <property type="entry name" value="ROK (REPRESSOR, ORF, KINASE) FAMILY"/>
    <property type="match status" value="1"/>
</dbReference>
<dbReference type="RefSeq" id="WP_331216694.1">
    <property type="nucleotide sequence ID" value="NZ_JAZGQK010000021.1"/>
</dbReference>
<dbReference type="Gene3D" id="3.30.420.40">
    <property type="match status" value="2"/>
</dbReference>
<dbReference type="SUPFAM" id="SSF53067">
    <property type="entry name" value="Actin-like ATPase domain"/>
    <property type="match status" value="1"/>
</dbReference>
<keyword evidence="3" id="KW-1185">Reference proteome</keyword>
<dbReference type="Proteomes" id="UP001332243">
    <property type="component" value="Unassembled WGS sequence"/>
</dbReference>
<proteinExistence type="inferred from homology"/>
<accession>A0ABU7RYL7</accession>
<organism evidence="2 3">
    <name type="scientific">Plantactinospora sonchi</name>
    <dbReference type="NCBI Taxonomy" id="1544735"/>
    <lineage>
        <taxon>Bacteria</taxon>
        <taxon>Bacillati</taxon>
        <taxon>Actinomycetota</taxon>
        <taxon>Actinomycetes</taxon>
        <taxon>Micromonosporales</taxon>
        <taxon>Micromonosporaceae</taxon>
        <taxon>Plantactinospora</taxon>
    </lineage>
</organism>
<evidence type="ECO:0000313" key="2">
    <source>
        <dbReference type="EMBL" id="MEE6261614.1"/>
    </source>
</evidence>
<dbReference type="EMBL" id="JAZGQK010000021">
    <property type="protein sequence ID" value="MEE6261614.1"/>
    <property type="molecule type" value="Genomic_DNA"/>
</dbReference>
<evidence type="ECO:0000313" key="3">
    <source>
        <dbReference type="Proteomes" id="UP001332243"/>
    </source>
</evidence>
<comment type="similarity">
    <text evidence="1">Belongs to the ROK (NagC/XylR) family.</text>
</comment>
<evidence type="ECO:0000256" key="1">
    <source>
        <dbReference type="ARBA" id="ARBA00006479"/>
    </source>
</evidence>
<name>A0ABU7RYL7_9ACTN</name>
<dbReference type="Pfam" id="PF00480">
    <property type="entry name" value="ROK"/>
    <property type="match status" value="1"/>
</dbReference>
<sequence length="325" mass="32598">MTPVTGPEADGSVLAVDVGGTTMKGSIVDGTGRLRHTVVVPSRVADGADPVEAVRVLCRRLRDDALTLGATPAGIGVVTPGIIDEAAGVVRYASNIRFRDVPLRALIGDDLGLPVAVGHDARAAGIAEAVAGAGRGLDNFLLLPLGTGIAATVVVHGLPVPGTTWSAGEVGHMPVHPGGEPCSCGQRGCLEVYASAGGLARRYVRLGGAPGLDSRAIAEAYETDPLARSVWDDATEALGLALATLTLTLDPARIVLGGGLAQAGEQLFGPVRKALAAALAWRDAPELLPSAFGATAAQVGAAVLARRAAGLPVPDGWGALAPVAS</sequence>
<reference evidence="2 3" key="1">
    <citation type="submission" date="2024-01" db="EMBL/GenBank/DDBJ databases">
        <title>Genome insights into Plantactinospora sonchi sp. nov.</title>
        <authorList>
            <person name="Wang L."/>
        </authorList>
    </citation>
    <scope>NUCLEOTIDE SEQUENCE [LARGE SCALE GENOMIC DNA]</scope>
    <source>
        <strain evidence="2 3">NEAU-QY2</strain>
    </source>
</reference>